<evidence type="ECO:0000313" key="2">
    <source>
        <dbReference type="Proteomes" id="UP000050280"/>
    </source>
</evidence>
<name>A0A0P7ALW1_9FLAO</name>
<gene>
    <name evidence="1" type="ORF">I595_1329</name>
</gene>
<dbReference type="RefSeq" id="WP_054558482.1">
    <property type="nucleotide sequence ID" value="NZ_LDJX01000002.1"/>
</dbReference>
<organism evidence="1 2">
    <name type="scientific">Croceitalea dokdonensis DOKDO 023</name>
    <dbReference type="NCBI Taxonomy" id="1300341"/>
    <lineage>
        <taxon>Bacteria</taxon>
        <taxon>Pseudomonadati</taxon>
        <taxon>Bacteroidota</taxon>
        <taxon>Flavobacteriia</taxon>
        <taxon>Flavobacteriales</taxon>
        <taxon>Flavobacteriaceae</taxon>
        <taxon>Croceitalea</taxon>
    </lineage>
</organism>
<dbReference type="STRING" id="1300341.I595_1329"/>
<evidence type="ECO:0000313" key="1">
    <source>
        <dbReference type="EMBL" id="KPM32902.1"/>
    </source>
</evidence>
<sequence length="141" mass="15947">MKNVILAVGIVLSLTLFSFESTQQGKVVKLRDGNYQVMNLEMDIEDVLKKINIEGWKEKKAFSKKANKIDLSGEILDLSDLRGVEGWQETVAVHKSSKTAVVNEKAAKSIFSKTIWRKKKFAADEMASHQKNIDAVMDNYR</sequence>
<reference evidence="1 2" key="1">
    <citation type="submission" date="2015-09" db="EMBL/GenBank/DDBJ databases">
        <title>Genome sequence of the marine flavobacterium Croceitalea dokdonensis DOKDO 023 that contains proton- and sodium-pumping rhodopsins.</title>
        <authorList>
            <person name="Kwon S.-K."/>
            <person name="Lee H.K."/>
            <person name="Kwak M.-J."/>
            <person name="Kim J.F."/>
        </authorList>
    </citation>
    <scope>NUCLEOTIDE SEQUENCE [LARGE SCALE GENOMIC DNA]</scope>
    <source>
        <strain evidence="1 2">DOKDO 023</strain>
    </source>
</reference>
<dbReference type="Proteomes" id="UP000050280">
    <property type="component" value="Unassembled WGS sequence"/>
</dbReference>
<dbReference type="AlphaFoldDB" id="A0A0P7ALW1"/>
<dbReference type="EMBL" id="LDJX01000002">
    <property type="protein sequence ID" value="KPM32902.1"/>
    <property type="molecule type" value="Genomic_DNA"/>
</dbReference>
<dbReference type="OrthoDB" id="1434941at2"/>
<comment type="caution">
    <text evidence="1">The sequence shown here is derived from an EMBL/GenBank/DDBJ whole genome shotgun (WGS) entry which is preliminary data.</text>
</comment>
<protein>
    <submittedName>
        <fullName evidence="1">Uncharacterized protein</fullName>
    </submittedName>
</protein>
<proteinExistence type="predicted"/>
<keyword evidence="2" id="KW-1185">Reference proteome</keyword>
<accession>A0A0P7ALW1</accession>